<dbReference type="PANTHER" id="PTHR43280:SF28">
    <property type="entry name" value="HTH-TYPE TRANSCRIPTIONAL ACTIVATOR RHAS"/>
    <property type="match status" value="1"/>
</dbReference>
<dbReference type="InterPro" id="IPR001789">
    <property type="entry name" value="Sig_transdc_resp-reg_receiver"/>
</dbReference>
<dbReference type="Proteomes" id="UP000515679">
    <property type="component" value="Chromosome"/>
</dbReference>
<dbReference type="SUPFAM" id="SSF52172">
    <property type="entry name" value="CheY-like"/>
    <property type="match status" value="1"/>
</dbReference>
<feature type="domain" description="HTH araC/xylS-type" evidence="5">
    <location>
        <begin position="404"/>
        <end position="503"/>
    </location>
</feature>
<evidence type="ECO:0000256" key="2">
    <source>
        <dbReference type="ARBA" id="ARBA00023125"/>
    </source>
</evidence>
<reference evidence="7 8" key="1">
    <citation type="submission" date="2019-07" db="EMBL/GenBank/DDBJ databases">
        <authorList>
            <person name="Kim J.K."/>
            <person name="Cheong H.-M."/>
            <person name="Choi Y."/>
            <person name="Hwang K.J."/>
            <person name="Lee S."/>
            <person name="Choi C."/>
        </authorList>
    </citation>
    <scope>NUCLEOTIDE SEQUENCE [LARGE SCALE GENOMIC DNA]</scope>
    <source>
        <strain evidence="7 8">KS 22</strain>
    </source>
</reference>
<accession>A0A7G5C0U6</accession>
<evidence type="ECO:0000256" key="1">
    <source>
        <dbReference type="ARBA" id="ARBA00023015"/>
    </source>
</evidence>
<keyword evidence="3" id="KW-0804">Transcription</keyword>
<dbReference type="InterPro" id="IPR011006">
    <property type="entry name" value="CheY-like_superfamily"/>
</dbReference>
<keyword evidence="4" id="KW-0597">Phosphoprotein</keyword>
<gene>
    <name evidence="7" type="ORF">FPL14_17780</name>
</gene>
<dbReference type="InterPro" id="IPR020449">
    <property type="entry name" value="Tscrpt_reg_AraC-type_HTH"/>
</dbReference>
<evidence type="ECO:0000313" key="7">
    <source>
        <dbReference type="EMBL" id="QMV42830.1"/>
    </source>
</evidence>
<dbReference type="KEGG" id="cchl:FPL14_17780"/>
<dbReference type="EMBL" id="CP041969">
    <property type="protein sequence ID" value="QMV42830.1"/>
    <property type="molecule type" value="Genomic_DNA"/>
</dbReference>
<proteinExistence type="predicted"/>
<dbReference type="SUPFAM" id="SSF46689">
    <property type="entry name" value="Homeodomain-like"/>
    <property type="match status" value="2"/>
</dbReference>
<dbReference type="PRINTS" id="PR00032">
    <property type="entry name" value="HTHARAC"/>
</dbReference>
<dbReference type="RefSeq" id="WP_182299056.1">
    <property type="nucleotide sequence ID" value="NZ_CP041969.1"/>
</dbReference>
<keyword evidence="2" id="KW-0238">DNA-binding</keyword>
<dbReference type="Gene3D" id="3.40.50.2300">
    <property type="match status" value="1"/>
</dbReference>
<keyword evidence="1" id="KW-0805">Transcription regulation</keyword>
<evidence type="ECO:0000256" key="3">
    <source>
        <dbReference type="ARBA" id="ARBA00023163"/>
    </source>
</evidence>
<dbReference type="PROSITE" id="PS50110">
    <property type="entry name" value="RESPONSE_REGULATORY"/>
    <property type="match status" value="1"/>
</dbReference>
<dbReference type="SMART" id="SM00342">
    <property type="entry name" value="HTH_ARAC"/>
    <property type="match status" value="1"/>
</dbReference>
<organism evidence="7 8">
    <name type="scientific">Cohnella cholangitidis</name>
    <dbReference type="NCBI Taxonomy" id="2598458"/>
    <lineage>
        <taxon>Bacteria</taxon>
        <taxon>Bacillati</taxon>
        <taxon>Bacillota</taxon>
        <taxon>Bacilli</taxon>
        <taxon>Bacillales</taxon>
        <taxon>Paenibacillaceae</taxon>
        <taxon>Cohnella</taxon>
    </lineage>
</organism>
<dbReference type="Pfam" id="PF00072">
    <property type="entry name" value="Response_reg"/>
    <property type="match status" value="1"/>
</dbReference>
<evidence type="ECO:0000313" key="8">
    <source>
        <dbReference type="Proteomes" id="UP000515679"/>
    </source>
</evidence>
<evidence type="ECO:0000259" key="5">
    <source>
        <dbReference type="PROSITE" id="PS01124"/>
    </source>
</evidence>
<dbReference type="GO" id="GO:0043565">
    <property type="term" value="F:sequence-specific DNA binding"/>
    <property type="evidence" value="ECO:0007669"/>
    <property type="project" value="InterPro"/>
</dbReference>
<dbReference type="Pfam" id="PF12833">
    <property type="entry name" value="HTH_18"/>
    <property type="match status" value="1"/>
</dbReference>
<dbReference type="AlphaFoldDB" id="A0A7G5C0U6"/>
<dbReference type="Gene3D" id="1.10.10.60">
    <property type="entry name" value="Homeodomain-like"/>
    <property type="match status" value="2"/>
</dbReference>
<dbReference type="PROSITE" id="PS00041">
    <property type="entry name" value="HTH_ARAC_FAMILY_1"/>
    <property type="match status" value="1"/>
</dbReference>
<dbReference type="InterPro" id="IPR018062">
    <property type="entry name" value="HTH_AraC-typ_CS"/>
</dbReference>
<sequence length="507" mass="57947">MFRIIVAEDEPLILQSICEKIRASDPDFRIAGEYENGEYAMLELELIKPHILLTDIYMPVKDGLSLIEHVKKNSPSTICAVLTGYRDFDYARKAIELGVSDYLLKPPTSDTIAKFLAEVKLKLRANQSLIESELLQQWAYHKEGYPSLSSDIRQLAHEYFYYARYIVLYAWTPPQQNYHLAGSEERWSMGGLLDEGEKAYLIPSVAGHEQVIVVGVHTLSDSRLIAFAEFAASVHSSSACVGATSVGKLQNELYGALGKLKKAVQVGYPLQGSKSIIVRNGEPSYEASQLPIPYALEQELSQLFAKQRKTDFLKKLEQLFHLDAWDVATRAQWLRTLSFLVNSWMLQYPEFAKKAVEIGWNHELEETIWQASDLISLMQGLKELHASLFDAFDQDPEAEGSWTEEVKSFIDNNYMDNIALIDLANRYGLNPSYLGRVFKRKYGHSPIDYLIQIRLAKARQLIREKPRLLFKDVAEMVGYSDPFYFSKLFKQWTGQTPREYKKHIASE</sequence>
<evidence type="ECO:0000256" key="4">
    <source>
        <dbReference type="PROSITE-ProRule" id="PRU00169"/>
    </source>
</evidence>
<dbReference type="GO" id="GO:0003700">
    <property type="term" value="F:DNA-binding transcription factor activity"/>
    <property type="evidence" value="ECO:0007669"/>
    <property type="project" value="InterPro"/>
</dbReference>
<dbReference type="CDD" id="cd17536">
    <property type="entry name" value="REC_YesN-like"/>
    <property type="match status" value="1"/>
</dbReference>
<dbReference type="PANTHER" id="PTHR43280">
    <property type="entry name" value="ARAC-FAMILY TRANSCRIPTIONAL REGULATOR"/>
    <property type="match status" value="1"/>
</dbReference>
<evidence type="ECO:0000259" key="6">
    <source>
        <dbReference type="PROSITE" id="PS50110"/>
    </source>
</evidence>
<protein>
    <submittedName>
        <fullName evidence="7">AraC family transcriptional regulator</fullName>
    </submittedName>
</protein>
<keyword evidence="8" id="KW-1185">Reference proteome</keyword>
<dbReference type="PROSITE" id="PS01124">
    <property type="entry name" value="HTH_ARAC_FAMILY_2"/>
    <property type="match status" value="1"/>
</dbReference>
<dbReference type="SMART" id="SM00448">
    <property type="entry name" value="REC"/>
    <property type="match status" value="1"/>
</dbReference>
<dbReference type="InterPro" id="IPR009057">
    <property type="entry name" value="Homeodomain-like_sf"/>
</dbReference>
<feature type="modified residue" description="4-aspartylphosphate" evidence="4">
    <location>
        <position position="55"/>
    </location>
</feature>
<dbReference type="GO" id="GO:0000160">
    <property type="term" value="P:phosphorelay signal transduction system"/>
    <property type="evidence" value="ECO:0007669"/>
    <property type="project" value="InterPro"/>
</dbReference>
<dbReference type="InterPro" id="IPR018060">
    <property type="entry name" value="HTH_AraC"/>
</dbReference>
<feature type="domain" description="Response regulatory" evidence="6">
    <location>
        <begin position="3"/>
        <end position="120"/>
    </location>
</feature>
<name>A0A7G5C0U6_9BACL</name>